<dbReference type="InterPro" id="IPR004244">
    <property type="entry name" value="Transposase_22"/>
</dbReference>
<dbReference type="Ensembl" id="ENSDLAT00005069743.1">
    <property type="protein sequence ID" value="ENSDLAP00005083034.1"/>
    <property type="gene ID" value="ENSDLAG00005031661.1"/>
</dbReference>
<evidence type="ECO:0008006" key="5">
    <source>
        <dbReference type="Google" id="ProtNLM"/>
    </source>
</evidence>
<sequence length="342" mass="38957">MHQLVSDPQCDSGCSTQDWSQYVFPFSENCLGPGNTNLRDAPRRTRPEAKKPLTANTEASMDDGDSISFEENVANTVSKTVTEKIGALMEQKFTELHSILDKLSSRVEDNTKRITETENRISDGEDRTTTLENKLAELEQRVNILTDRAEDGENRSRRDNIRIIGLKEGAEGSQAVRFFGTWLPDTLGLETKRGSIKIDRAHRALGPPKKNYNRPVIIKLHNFNDKQRILAAVREKGEIIYQGDKIYIRQDLSAQVREARRQFNGVCERLIQRGLRFQMRYPASLHFVFNGEQCSFKSPREAEDFLSKNEMPNSLPPRNPPFRPGTYKTEEKLGGPSILLFL</sequence>
<feature type="compositionally biased region" description="Basic and acidic residues" evidence="2">
    <location>
        <begin position="40"/>
        <end position="51"/>
    </location>
</feature>
<keyword evidence="4" id="KW-1185">Reference proteome</keyword>
<feature type="region of interest" description="Disordered" evidence="2">
    <location>
        <begin position="308"/>
        <end position="328"/>
    </location>
</feature>
<keyword evidence="1" id="KW-0175">Coiled coil</keyword>
<dbReference type="Gene3D" id="1.20.5.340">
    <property type="match status" value="1"/>
</dbReference>
<feature type="coiled-coil region" evidence="1">
    <location>
        <begin position="100"/>
        <end position="155"/>
    </location>
</feature>
<feature type="compositionally biased region" description="Pro residues" evidence="2">
    <location>
        <begin position="314"/>
        <end position="323"/>
    </location>
</feature>
<reference evidence="3" key="2">
    <citation type="submission" date="2025-09" db="UniProtKB">
        <authorList>
            <consortium name="Ensembl"/>
        </authorList>
    </citation>
    <scope>IDENTIFICATION</scope>
</reference>
<reference evidence="3" key="1">
    <citation type="submission" date="2025-08" db="UniProtKB">
        <authorList>
            <consortium name="Ensembl"/>
        </authorList>
    </citation>
    <scope>IDENTIFICATION</scope>
</reference>
<dbReference type="GeneTree" id="ENSGT00940000160789"/>
<dbReference type="SUPFAM" id="SSF57997">
    <property type="entry name" value="Tropomyosin"/>
    <property type="match status" value="1"/>
</dbReference>
<evidence type="ECO:0000256" key="1">
    <source>
        <dbReference type="SAM" id="Coils"/>
    </source>
</evidence>
<dbReference type="PANTHER" id="PTHR11505">
    <property type="entry name" value="L1 TRANSPOSABLE ELEMENT-RELATED"/>
    <property type="match status" value="1"/>
</dbReference>
<evidence type="ECO:0000313" key="3">
    <source>
        <dbReference type="Ensembl" id="ENSDLAP00005083034.1"/>
    </source>
</evidence>
<protein>
    <recommendedName>
        <fullName evidence="5">LINE-1 type transposase domain-containing protein 1</fullName>
    </recommendedName>
</protein>
<dbReference type="Gene3D" id="3.30.70.1820">
    <property type="entry name" value="L1 transposable element, RRM domain"/>
    <property type="match status" value="1"/>
</dbReference>
<dbReference type="AlphaFoldDB" id="A0A8P4GR03"/>
<dbReference type="Gene3D" id="3.30.250.20">
    <property type="entry name" value="L1 transposable element, C-terminal domain"/>
    <property type="match status" value="1"/>
</dbReference>
<dbReference type="FunFam" id="3.30.70.1820:FF:000004">
    <property type="entry name" value="Uncharacterized protein"/>
    <property type="match status" value="1"/>
</dbReference>
<dbReference type="InterPro" id="IPR042566">
    <property type="entry name" value="L1_C"/>
</dbReference>
<organism evidence="3 4">
    <name type="scientific">Dicentrarchus labrax</name>
    <name type="common">European seabass</name>
    <name type="synonym">Morone labrax</name>
    <dbReference type="NCBI Taxonomy" id="13489"/>
    <lineage>
        <taxon>Eukaryota</taxon>
        <taxon>Metazoa</taxon>
        <taxon>Chordata</taxon>
        <taxon>Craniata</taxon>
        <taxon>Vertebrata</taxon>
        <taxon>Euteleostomi</taxon>
        <taxon>Actinopterygii</taxon>
        <taxon>Neopterygii</taxon>
        <taxon>Teleostei</taxon>
        <taxon>Neoteleostei</taxon>
        <taxon>Acanthomorphata</taxon>
        <taxon>Eupercaria</taxon>
        <taxon>Moronidae</taxon>
        <taxon>Dicentrarchus</taxon>
    </lineage>
</organism>
<proteinExistence type="predicted"/>
<evidence type="ECO:0000256" key="2">
    <source>
        <dbReference type="SAM" id="MobiDB-lite"/>
    </source>
</evidence>
<name>A0A8P4GR03_DICLA</name>
<evidence type="ECO:0000313" key="4">
    <source>
        <dbReference type="Proteomes" id="UP000694389"/>
    </source>
</evidence>
<accession>A0A8P4GR03</accession>
<dbReference type="Proteomes" id="UP000694389">
    <property type="component" value="Unassembled WGS sequence"/>
</dbReference>
<feature type="region of interest" description="Disordered" evidence="2">
    <location>
        <begin position="31"/>
        <end position="65"/>
    </location>
</feature>